<organism evidence="2">
    <name type="scientific">Salmonella enterica I</name>
    <dbReference type="NCBI Taxonomy" id="59201"/>
    <lineage>
        <taxon>Bacteria</taxon>
        <taxon>Pseudomonadati</taxon>
        <taxon>Pseudomonadota</taxon>
        <taxon>Gammaproteobacteria</taxon>
        <taxon>Enterobacterales</taxon>
        <taxon>Enterobacteriaceae</taxon>
        <taxon>Salmonella</taxon>
    </lineage>
</organism>
<protein>
    <submittedName>
        <fullName evidence="2">DNA sulfur modification protein DndD</fullName>
    </submittedName>
</protein>
<proteinExistence type="predicted"/>
<name>A0A600VBW6_SALET</name>
<keyword evidence="1" id="KW-0175">Coiled coil</keyword>
<feature type="non-terminal residue" evidence="2">
    <location>
        <position position="1"/>
    </location>
</feature>
<feature type="non-terminal residue" evidence="2">
    <location>
        <position position="365"/>
    </location>
</feature>
<sequence>LYGKFAKCSNRGRLGYLTYLEKNINSFSTDRSASITLRFRHGDNKKTAQIYEIKRSWKKNGNKECKENISVHFNGKYDQLISEHWEEFVNEFIPQSISELFFFDGEKIENLADPKRSAELLKTGIEALLGLELLSTLSSDLNELQKKKQEKLLKKEDAVSVDEIKTKIASLNEQKKQLTSQIGILEEKEKDEDENLSFLQEKLQSSGADKLELKTSFEKEKKELEQKLFVVKHELLKLASGVLPLGLVQHVAIKAEKQALLEKNYRIFNDAESLLQKQKEQLLNMLSDKVDSIELSDLKMKFDEAQIIEKEKHTVDCYINTDPLYFFDLNSRIHQDKNSAVNLLLVKKKIEEEIILIDRKINTIP</sequence>
<evidence type="ECO:0000256" key="1">
    <source>
        <dbReference type="SAM" id="Coils"/>
    </source>
</evidence>
<evidence type="ECO:0000313" key="2">
    <source>
        <dbReference type="EMBL" id="ECT3993968.1"/>
    </source>
</evidence>
<dbReference type="AlphaFoldDB" id="A0A600VBW6"/>
<comment type="caution">
    <text evidence="2">The sequence shown here is derived from an EMBL/GenBank/DDBJ whole genome shotgun (WGS) entry which is preliminary data.</text>
</comment>
<dbReference type="EMBL" id="AAKMQI010000219">
    <property type="protein sequence ID" value="ECT3993968.1"/>
    <property type="molecule type" value="Genomic_DNA"/>
</dbReference>
<gene>
    <name evidence="2" type="ORF">EHR38_24930</name>
</gene>
<accession>A0A600VBW6</accession>
<reference evidence="2" key="1">
    <citation type="submission" date="2018-11" db="EMBL/GenBank/DDBJ databases">
        <authorList>
            <consortium name="Veterinary Laboratory Investigation and Response Network"/>
        </authorList>
    </citation>
    <scope>NUCLEOTIDE SEQUENCE</scope>
    <source>
        <strain evidence="2">SAL-18-VL-NY-FL-0005</strain>
    </source>
</reference>
<feature type="coiled-coil region" evidence="1">
    <location>
        <begin position="134"/>
        <end position="188"/>
    </location>
</feature>